<evidence type="ECO:0000256" key="1">
    <source>
        <dbReference type="ARBA" id="ARBA00004141"/>
    </source>
</evidence>
<dbReference type="GO" id="GO:0005886">
    <property type="term" value="C:plasma membrane"/>
    <property type="evidence" value="ECO:0007669"/>
    <property type="project" value="TreeGrafter"/>
</dbReference>
<dbReference type="AlphaFoldDB" id="A0A6M4MAT5"/>
<feature type="transmembrane region" description="Helical" evidence="6">
    <location>
        <begin position="69"/>
        <end position="89"/>
    </location>
</feature>
<feature type="transmembrane region" description="Helical" evidence="6">
    <location>
        <begin position="46"/>
        <end position="62"/>
    </location>
</feature>
<evidence type="ECO:0000313" key="7">
    <source>
        <dbReference type="EMBL" id="QJR79685.1"/>
    </source>
</evidence>
<name>A0A6M4MAT5_9ALTE</name>
<comment type="similarity">
    <text evidence="2">Belongs to the UPF0382 family.</text>
</comment>
<dbReference type="EMBL" id="CP052766">
    <property type="protein sequence ID" value="QJR79685.1"/>
    <property type="molecule type" value="Genomic_DNA"/>
</dbReference>
<dbReference type="Proteomes" id="UP000219285">
    <property type="component" value="Chromosome"/>
</dbReference>
<dbReference type="RefSeq" id="WP_075610032.1">
    <property type="nucleotide sequence ID" value="NZ_CP052766.1"/>
</dbReference>
<evidence type="ECO:0000256" key="2">
    <source>
        <dbReference type="ARBA" id="ARBA00009694"/>
    </source>
</evidence>
<dbReference type="PANTHER" id="PTHR43461:SF1">
    <property type="entry name" value="TRANSMEMBRANE PROTEIN 256"/>
    <property type="match status" value="1"/>
</dbReference>
<gene>
    <name evidence="7" type="ORF">CA267_002150</name>
</gene>
<reference evidence="7 8" key="2">
    <citation type="submission" date="2020-04" db="EMBL/GenBank/DDBJ databases">
        <title>Complete genome sequence of Alteromonas pelagimontana 5.12T.</title>
        <authorList>
            <person name="Sinha R.K."/>
            <person name="Krishnan K.P."/>
            <person name="Kurian J.P."/>
        </authorList>
    </citation>
    <scope>NUCLEOTIDE SEQUENCE [LARGE SCALE GENOMIC DNA]</scope>
    <source>
        <strain evidence="7 8">5.12</strain>
    </source>
</reference>
<reference evidence="8" key="1">
    <citation type="submission" date="2014-12" db="EMBL/GenBank/DDBJ databases">
        <title>Complete genome sequence of a multi-drug resistant Klebsiella pneumoniae.</title>
        <authorList>
            <person name="Hua X."/>
            <person name="Chen Q."/>
            <person name="Li X."/>
            <person name="Feng Y."/>
            <person name="Ruan Z."/>
            <person name="Yu Y."/>
        </authorList>
    </citation>
    <scope>NUCLEOTIDE SEQUENCE [LARGE SCALE GENOMIC DNA]</scope>
    <source>
        <strain evidence="8">5.12</strain>
    </source>
</reference>
<evidence type="ECO:0000256" key="3">
    <source>
        <dbReference type="ARBA" id="ARBA00022692"/>
    </source>
</evidence>
<dbReference type="InterPro" id="IPR006696">
    <property type="entry name" value="DUF423"/>
</dbReference>
<dbReference type="PANTHER" id="PTHR43461">
    <property type="entry name" value="TRANSMEMBRANE PROTEIN 256"/>
    <property type="match status" value="1"/>
</dbReference>
<protein>
    <submittedName>
        <fullName evidence="7">DUF423 domain-containing protein</fullName>
    </submittedName>
</protein>
<organism evidence="7 8">
    <name type="scientific">Alteromonas pelagimontana</name>
    <dbReference type="NCBI Taxonomy" id="1858656"/>
    <lineage>
        <taxon>Bacteria</taxon>
        <taxon>Pseudomonadati</taxon>
        <taxon>Pseudomonadota</taxon>
        <taxon>Gammaproteobacteria</taxon>
        <taxon>Alteromonadales</taxon>
        <taxon>Alteromonadaceae</taxon>
        <taxon>Alteromonas/Salinimonas group</taxon>
        <taxon>Alteromonas</taxon>
    </lineage>
</organism>
<dbReference type="Pfam" id="PF04241">
    <property type="entry name" value="DUF423"/>
    <property type="match status" value="1"/>
</dbReference>
<evidence type="ECO:0000256" key="4">
    <source>
        <dbReference type="ARBA" id="ARBA00022989"/>
    </source>
</evidence>
<proteinExistence type="inferred from homology"/>
<keyword evidence="4 6" id="KW-1133">Transmembrane helix</keyword>
<accession>A0A6M4MAT5</accession>
<keyword evidence="5 6" id="KW-0472">Membrane</keyword>
<dbReference type="KEGG" id="apel:CA267_002150"/>
<keyword evidence="8" id="KW-1185">Reference proteome</keyword>
<sequence>MKHFILIGASGALLAVVLGAFGSHGLKQILDAGALQTFEIGVRYQMYHSLALLLLVALAPHFRPRTVTIAGWAFVAGTLLFSGSLYLLAIADMKFLGPITPLGGLFLMAGWMGVVAAAIQGSGND</sequence>
<comment type="subcellular location">
    <subcellularLocation>
        <location evidence="1">Membrane</location>
        <topology evidence="1">Multi-pass membrane protein</topology>
    </subcellularLocation>
</comment>
<dbReference type="OrthoDB" id="9802121at2"/>
<evidence type="ECO:0000256" key="5">
    <source>
        <dbReference type="ARBA" id="ARBA00023136"/>
    </source>
</evidence>
<evidence type="ECO:0000313" key="8">
    <source>
        <dbReference type="Proteomes" id="UP000219285"/>
    </source>
</evidence>
<evidence type="ECO:0000256" key="6">
    <source>
        <dbReference type="SAM" id="Phobius"/>
    </source>
</evidence>
<keyword evidence="3 6" id="KW-0812">Transmembrane</keyword>
<feature type="transmembrane region" description="Helical" evidence="6">
    <location>
        <begin position="95"/>
        <end position="119"/>
    </location>
</feature>